<reference evidence="2" key="1">
    <citation type="journal article" date="2019" name="Int. J. Syst. Evol. Microbiol.">
        <title>The Global Catalogue of Microorganisms (GCM) 10K type strain sequencing project: providing services to taxonomists for standard genome sequencing and annotation.</title>
        <authorList>
            <consortium name="The Broad Institute Genomics Platform"/>
            <consortium name="The Broad Institute Genome Sequencing Center for Infectious Disease"/>
            <person name="Wu L."/>
            <person name="Ma J."/>
        </authorList>
    </citation>
    <scope>NUCLEOTIDE SEQUENCE [LARGE SCALE GENOMIC DNA]</scope>
    <source>
        <strain evidence="2">JCM 14718</strain>
    </source>
</reference>
<accession>A0ABP4SYZ0</accession>
<proteinExistence type="predicted"/>
<dbReference type="Proteomes" id="UP001500618">
    <property type="component" value="Unassembled WGS sequence"/>
</dbReference>
<evidence type="ECO:0000313" key="1">
    <source>
        <dbReference type="EMBL" id="GAA1679524.1"/>
    </source>
</evidence>
<organism evidence="1 2">
    <name type="scientific">Fodinicola feengrottensis</name>
    <dbReference type="NCBI Taxonomy" id="435914"/>
    <lineage>
        <taxon>Bacteria</taxon>
        <taxon>Bacillati</taxon>
        <taxon>Actinomycetota</taxon>
        <taxon>Actinomycetes</taxon>
        <taxon>Mycobacteriales</taxon>
        <taxon>Fodinicola</taxon>
    </lineage>
</organism>
<sequence>MAGNAPMASTNTTTHAVRVSASSTYGGRLPDFANDGIGAGTTAGPLTGKGMSGGFGANGTSGAGVSAGGLAAGET</sequence>
<gene>
    <name evidence="1" type="ORF">GCM10009765_30930</name>
</gene>
<keyword evidence="2" id="KW-1185">Reference proteome</keyword>
<evidence type="ECO:0000313" key="2">
    <source>
        <dbReference type="Proteomes" id="UP001500618"/>
    </source>
</evidence>
<comment type="caution">
    <text evidence="1">The sequence shown here is derived from an EMBL/GenBank/DDBJ whole genome shotgun (WGS) entry which is preliminary data.</text>
</comment>
<dbReference type="EMBL" id="BAAANY010000009">
    <property type="protein sequence ID" value="GAA1679524.1"/>
    <property type="molecule type" value="Genomic_DNA"/>
</dbReference>
<protein>
    <submittedName>
        <fullName evidence="1">Uncharacterized protein</fullName>
    </submittedName>
</protein>
<name>A0ABP4SYZ0_9ACTN</name>